<reference evidence="3" key="1">
    <citation type="submission" date="2022-11" db="UniProtKB">
        <authorList>
            <consortium name="WormBaseParasite"/>
        </authorList>
    </citation>
    <scope>IDENTIFICATION</scope>
</reference>
<dbReference type="WBParaSite" id="ACRNAN_scaffold6988.g31569.t1">
    <property type="protein sequence ID" value="ACRNAN_scaffold6988.g31569.t1"/>
    <property type="gene ID" value="ACRNAN_scaffold6988.g31569"/>
</dbReference>
<evidence type="ECO:0000313" key="2">
    <source>
        <dbReference type="Proteomes" id="UP000887540"/>
    </source>
</evidence>
<organism evidence="2 3">
    <name type="scientific">Acrobeloides nanus</name>
    <dbReference type="NCBI Taxonomy" id="290746"/>
    <lineage>
        <taxon>Eukaryota</taxon>
        <taxon>Metazoa</taxon>
        <taxon>Ecdysozoa</taxon>
        <taxon>Nematoda</taxon>
        <taxon>Chromadorea</taxon>
        <taxon>Rhabditida</taxon>
        <taxon>Tylenchina</taxon>
        <taxon>Cephalobomorpha</taxon>
        <taxon>Cephaloboidea</taxon>
        <taxon>Cephalobidae</taxon>
        <taxon>Acrobeloides</taxon>
    </lineage>
</organism>
<accession>A0A914EB52</accession>
<dbReference type="AlphaFoldDB" id="A0A914EB52"/>
<evidence type="ECO:0000313" key="3">
    <source>
        <dbReference type="WBParaSite" id="ACRNAN_scaffold6988.g31569.t1"/>
    </source>
</evidence>
<protein>
    <submittedName>
        <fullName evidence="3">Uncharacterized protein</fullName>
    </submittedName>
</protein>
<evidence type="ECO:0000256" key="1">
    <source>
        <dbReference type="SAM" id="MobiDB-lite"/>
    </source>
</evidence>
<feature type="region of interest" description="Disordered" evidence="1">
    <location>
        <begin position="498"/>
        <end position="543"/>
    </location>
</feature>
<keyword evidence="2" id="KW-1185">Reference proteome</keyword>
<name>A0A914EB52_9BILA</name>
<proteinExistence type="predicted"/>
<dbReference type="Proteomes" id="UP000887540">
    <property type="component" value="Unplaced"/>
</dbReference>
<sequence length="554" mass="62594">MDEIVEGVYAGATKFNSNYVKLFDKLANSISSKDGDEEKKCLGYALLTKLLTRCDEEMMRNVSQRVQTRIVDSTKQPISMGMLSFLRVVLMRHPSVSSYNQKSFELISSNILDFTFDQLLAYDEYTEDVLFAIDVYARLVKMKQEKFILETIISLVANRLALDDTASLLQIKSLKYALSHRNDLIGFLWTIYDATLMQADPGTSVNLATFLEAMEKTLALKEESISEFSLIPLRTIANLSRSTLLMSARRILTILATYELCDRLLFGILLVLNETFSSASIIYKKFPNVITRLAQALETNEDFTDSLMNLVISMLKTSALFIKPAIIIRLQNAVCRRALAWTPAINDLKLLNALLELNIETIPSPVQLGQSIFWRNFNTSNELFSYEVNRGRMLCASIVRPRSHKYFALVEEAEIPSTSQDYTTTRTSKETVNDQKTSTIFPALEKNPLSINEVIEEKRKVSATILINQQAPSSPSSSDASIEVISDGDEIIIEEPPSKLAKKTETRKLVQEGHSNRPIPSTPRDSLNNSRKNVPRDEENNMTIEEMLEDFIPV</sequence>
<feature type="compositionally biased region" description="Polar residues" evidence="1">
    <location>
        <begin position="523"/>
        <end position="532"/>
    </location>
</feature>
<feature type="compositionally biased region" description="Basic and acidic residues" evidence="1">
    <location>
        <begin position="502"/>
        <end position="515"/>
    </location>
</feature>